<gene>
    <name evidence="2" type="ORF">AVEN_113774_1</name>
</gene>
<evidence type="ECO:0000256" key="1">
    <source>
        <dbReference type="SAM" id="MobiDB-lite"/>
    </source>
</evidence>
<evidence type="ECO:0000313" key="2">
    <source>
        <dbReference type="EMBL" id="GBN34919.1"/>
    </source>
</evidence>
<keyword evidence="3" id="KW-1185">Reference proteome</keyword>
<dbReference type="Proteomes" id="UP000499080">
    <property type="component" value="Unassembled WGS sequence"/>
</dbReference>
<dbReference type="AlphaFoldDB" id="A0A4Y2N8B3"/>
<reference evidence="2 3" key="1">
    <citation type="journal article" date="2019" name="Sci. Rep.">
        <title>Orb-weaving spider Araneus ventricosus genome elucidates the spidroin gene catalogue.</title>
        <authorList>
            <person name="Kono N."/>
            <person name="Nakamura H."/>
            <person name="Ohtoshi R."/>
            <person name="Moran D.A.P."/>
            <person name="Shinohara A."/>
            <person name="Yoshida Y."/>
            <person name="Fujiwara M."/>
            <person name="Mori M."/>
            <person name="Tomita M."/>
            <person name="Arakawa K."/>
        </authorList>
    </citation>
    <scope>NUCLEOTIDE SEQUENCE [LARGE SCALE GENOMIC DNA]</scope>
</reference>
<evidence type="ECO:0000313" key="3">
    <source>
        <dbReference type="Proteomes" id="UP000499080"/>
    </source>
</evidence>
<feature type="region of interest" description="Disordered" evidence="1">
    <location>
        <begin position="1"/>
        <end position="20"/>
    </location>
</feature>
<protein>
    <submittedName>
        <fullName evidence="2">Uncharacterized protein</fullName>
    </submittedName>
</protein>
<accession>A0A4Y2N8B3</accession>
<comment type="caution">
    <text evidence="2">The sequence shown here is derived from an EMBL/GenBank/DDBJ whole genome shotgun (WGS) entry which is preliminary data.</text>
</comment>
<dbReference type="EMBL" id="BGPR01008609">
    <property type="protein sequence ID" value="GBN34919.1"/>
    <property type="molecule type" value="Genomic_DNA"/>
</dbReference>
<name>A0A4Y2N8B3_ARAVE</name>
<sequence>MLGFGPSSFGTTPDDERTTPELALLSKFPRHQREEVRTLYADLTCNRRNTRWIVDSGSILAPSGLEKDTTNCIRGHYWLMDWLEI</sequence>
<organism evidence="2 3">
    <name type="scientific">Araneus ventricosus</name>
    <name type="common">Orbweaver spider</name>
    <name type="synonym">Epeira ventricosa</name>
    <dbReference type="NCBI Taxonomy" id="182803"/>
    <lineage>
        <taxon>Eukaryota</taxon>
        <taxon>Metazoa</taxon>
        <taxon>Ecdysozoa</taxon>
        <taxon>Arthropoda</taxon>
        <taxon>Chelicerata</taxon>
        <taxon>Arachnida</taxon>
        <taxon>Araneae</taxon>
        <taxon>Araneomorphae</taxon>
        <taxon>Entelegynae</taxon>
        <taxon>Araneoidea</taxon>
        <taxon>Araneidae</taxon>
        <taxon>Araneus</taxon>
    </lineage>
</organism>
<proteinExistence type="predicted"/>